<dbReference type="PROSITE" id="PS50929">
    <property type="entry name" value="ABC_TM1F"/>
    <property type="match status" value="1"/>
</dbReference>
<dbReference type="GO" id="GO:0034040">
    <property type="term" value="F:ATPase-coupled lipid transmembrane transporter activity"/>
    <property type="evidence" value="ECO:0007669"/>
    <property type="project" value="TreeGrafter"/>
</dbReference>
<dbReference type="EMBL" id="CP023315">
    <property type="protein sequence ID" value="ATC33029.1"/>
    <property type="molecule type" value="Genomic_DNA"/>
</dbReference>
<feature type="transmembrane region" description="Helical" evidence="7">
    <location>
        <begin position="202"/>
        <end position="221"/>
    </location>
</feature>
<feature type="domain" description="ABC transmembrane type-1" evidence="9">
    <location>
        <begin position="170"/>
        <end position="450"/>
    </location>
</feature>
<dbReference type="InterPro" id="IPR005074">
    <property type="entry name" value="Peptidase_C39"/>
</dbReference>
<feature type="transmembrane region" description="Helical" evidence="7">
    <location>
        <begin position="282"/>
        <end position="300"/>
    </location>
</feature>
<evidence type="ECO:0000256" key="5">
    <source>
        <dbReference type="ARBA" id="ARBA00022989"/>
    </source>
</evidence>
<dbReference type="PROSITE" id="PS50893">
    <property type="entry name" value="ABC_TRANSPORTER_2"/>
    <property type="match status" value="1"/>
</dbReference>
<dbReference type="InterPro" id="IPR027417">
    <property type="entry name" value="P-loop_NTPase"/>
</dbReference>
<dbReference type="GO" id="GO:0006508">
    <property type="term" value="P:proteolysis"/>
    <property type="evidence" value="ECO:0007669"/>
    <property type="project" value="InterPro"/>
</dbReference>
<dbReference type="AlphaFoldDB" id="A0A290MLZ6"/>
<dbReference type="GO" id="GO:0005524">
    <property type="term" value="F:ATP binding"/>
    <property type="evidence" value="ECO:0007669"/>
    <property type="project" value="UniProtKB-KW"/>
</dbReference>
<feature type="transmembrane region" description="Helical" evidence="7">
    <location>
        <begin position="404"/>
        <end position="430"/>
    </location>
</feature>
<comment type="subcellular location">
    <subcellularLocation>
        <location evidence="1">Cell membrane</location>
        <topology evidence="1">Multi-pass membrane protein</topology>
    </subcellularLocation>
</comment>
<keyword evidence="5 7" id="KW-1133">Transmembrane helix</keyword>
<dbReference type="Pfam" id="PF03412">
    <property type="entry name" value="Peptidase_C39"/>
    <property type="match status" value="1"/>
</dbReference>
<dbReference type="SUPFAM" id="SSF52540">
    <property type="entry name" value="P-loop containing nucleoside triphosphate hydrolases"/>
    <property type="match status" value="1"/>
</dbReference>
<dbReference type="GO" id="GO:0140359">
    <property type="term" value="F:ABC-type transporter activity"/>
    <property type="evidence" value="ECO:0007669"/>
    <property type="project" value="InterPro"/>
</dbReference>
<evidence type="ECO:0000313" key="12">
    <source>
        <dbReference type="Proteomes" id="UP000217311"/>
    </source>
</evidence>
<evidence type="ECO:0000259" key="10">
    <source>
        <dbReference type="PROSITE" id="PS50990"/>
    </source>
</evidence>
<dbReference type="Gene3D" id="1.20.1560.10">
    <property type="entry name" value="ABC transporter type 1, transmembrane domain"/>
    <property type="match status" value="1"/>
</dbReference>
<proteinExistence type="predicted"/>
<evidence type="ECO:0000256" key="3">
    <source>
        <dbReference type="ARBA" id="ARBA00022741"/>
    </source>
</evidence>
<dbReference type="GO" id="GO:0016887">
    <property type="term" value="F:ATP hydrolysis activity"/>
    <property type="evidence" value="ECO:0007669"/>
    <property type="project" value="InterPro"/>
</dbReference>
<keyword evidence="4" id="KW-0067">ATP-binding</keyword>
<dbReference type="PANTHER" id="PTHR24221:SF606">
    <property type="entry name" value="COLICIN V SECRETION-PROCESSING ATP-BINDING PROTEIN"/>
    <property type="match status" value="1"/>
</dbReference>
<dbReference type="SMART" id="SM00382">
    <property type="entry name" value="AAA"/>
    <property type="match status" value="1"/>
</dbReference>
<keyword evidence="2 7" id="KW-0812">Transmembrane</keyword>
<keyword evidence="3" id="KW-0547">Nucleotide-binding</keyword>
<accession>A0A290MLZ6</accession>
<dbReference type="Pfam" id="PF00005">
    <property type="entry name" value="ABC_tran"/>
    <property type="match status" value="1"/>
</dbReference>
<dbReference type="InterPro" id="IPR039421">
    <property type="entry name" value="Type_1_exporter"/>
</dbReference>
<dbReference type="Pfam" id="PF00664">
    <property type="entry name" value="ABC_membrane"/>
    <property type="match status" value="1"/>
</dbReference>
<dbReference type="Gene3D" id="3.90.70.10">
    <property type="entry name" value="Cysteine proteinases"/>
    <property type="match status" value="1"/>
</dbReference>
<dbReference type="PROSITE" id="PS50990">
    <property type="entry name" value="PEPTIDASE_C39"/>
    <property type="match status" value="1"/>
</dbReference>
<dbReference type="Gene3D" id="3.40.50.300">
    <property type="entry name" value="P-loop containing nucleotide triphosphate hydrolases"/>
    <property type="match status" value="1"/>
</dbReference>
<name>A0A290MLZ6_CAUVI</name>
<feature type="domain" description="Peptidase C39" evidence="10">
    <location>
        <begin position="16"/>
        <end position="136"/>
    </location>
</feature>
<evidence type="ECO:0000259" key="8">
    <source>
        <dbReference type="PROSITE" id="PS50893"/>
    </source>
</evidence>
<sequence length="721" mass="79115">MFRAMGQRRGRLPLFQSVEGAECGLACLAMIGAYHGHDIDLNGLRQRFSISMSGASLRHLKQIAEEMSLTSRALKVDLLALHRVKTPAILHWNLDHFVVLKSVSRGRAVIHDPARGVRTISFDTLSAHFSGVVLELERGTEFVPFSARAPVRLADLWSAMRGRYMASAQIVLLSLVLQVMAFAAPFQLQLVIDHAIEQRDQGLLFILAAGFATLVVLQVSLEAVRSWVLYLFGSQFTFQTIGNVVRHLMRLPSDFFEKRHVGDILSRVAGVRAIKDTLAQGALSALLDGLMSIFALVALIGYSPKLTALVVLSVVLSASLNLLLFPRIRMAMETQLLEASREQTCLMETVRAATTIKIMGAELEREAHWRKLFVQAFNSAASVARQETALSSLQSITTGLQGVLILYLGALQVMSGQGFTLGMFIAFLALKQTFVDRSATLLRVVGQFRLLRMYIERLADIIAHPAEPFAAPRDPTVIHGGITARSVSFRYGSSDKWVFRDLDLSITPGEFVAITGPSGQGKTTLLKLLLGLQPPTTGEIMLGERSATPSVWRDWRAHVGVVLQDDRLMSGTLAENIAFFAQDLDMERVIAAARAAKVHDDIQLKPMQYRTLVGDMGSSLSGGQKQRLLLARALYRQPRILLLDEGTANLDEASEEAVATLVADLPITRIVVAHRPALVLRASRVLELRGGVLSDVTHLWRAHANTKPEVRPANVPASSIA</sequence>
<dbReference type="InterPro" id="IPR003439">
    <property type="entry name" value="ABC_transporter-like_ATP-bd"/>
</dbReference>
<dbReference type="InterPro" id="IPR011527">
    <property type="entry name" value="ABC1_TM_dom"/>
</dbReference>
<evidence type="ECO:0000313" key="11">
    <source>
        <dbReference type="EMBL" id="ATC33029.1"/>
    </source>
</evidence>
<gene>
    <name evidence="11" type="ORF">CA606_12215</name>
</gene>
<feature type="domain" description="ABC transporter" evidence="8">
    <location>
        <begin position="482"/>
        <end position="715"/>
    </location>
</feature>
<reference evidence="12" key="1">
    <citation type="submission" date="2017-09" db="EMBL/GenBank/DDBJ databases">
        <title>Genome evolution observed in wild isolates of Caulobacter crescentus.</title>
        <authorList>
            <person name="Ely B."/>
            <person name="Wilson K."/>
            <person name="Scott D."/>
        </authorList>
    </citation>
    <scope>NUCLEOTIDE SEQUENCE [LARGE SCALE GENOMIC DNA]</scope>
    <source>
        <strain evidence="12">CB13b1a</strain>
    </source>
</reference>
<organism evidence="11 12">
    <name type="scientific">Caulobacter vibrioides</name>
    <name type="common">Caulobacter crescentus</name>
    <dbReference type="NCBI Taxonomy" id="155892"/>
    <lineage>
        <taxon>Bacteria</taxon>
        <taxon>Pseudomonadati</taxon>
        <taxon>Pseudomonadota</taxon>
        <taxon>Alphaproteobacteria</taxon>
        <taxon>Caulobacterales</taxon>
        <taxon>Caulobacteraceae</taxon>
        <taxon>Caulobacter</taxon>
    </lineage>
</organism>
<evidence type="ECO:0000259" key="9">
    <source>
        <dbReference type="PROSITE" id="PS50929"/>
    </source>
</evidence>
<evidence type="ECO:0000256" key="6">
    <source>
        <dbReference type="ARBA" id="ARBA00023136"/>
    </source>
</evidence>
<dbReference type="PANTHER" id="PTHR24221">
    <property type="entry name" value="ATP-BINDING CASSETTE SUB-FAMILY B"/>
    <property type="match status" value="1"/>
</dbReference>
<dbReference type="InterPro" id="IPR036640">
    <property type="entry name" value="ABC1_TM_sf"/>
</dbReference>
<dbReference type="PROSITE" id="PS00211">
    <property type="entry name" value="ABC_TRANSPORTER_1"/>
    <property type="match status" value="1"/>
</dbReference>
<dbReference type="Proteomes" id="UP000217311">
    <property type="component" value="Chromosome"/>
</dbReference>
<dbReference type="SUPFAM" id="SSF90123">
    <property type="entry name" value="ABC transporter transmembrane region"/>
    <property type="match status" value="1"/>
</dbReference>
<evidence type="ECO:0000256" key="2">
    <source>
        <dbReference type="ARBA" id="ARBA00022692"/>
    </source>
</evidence>
<evidence type="ECO:0000256" key="7">
    <source>
        <dbReference type="SAM" id="Phobius"/>
    </source>
</evidence>
<dbReference type="RefSeq" id="WP_096052420.1">
    <property type="nucleotide sequence ID" value="NZ_CP023315.3"/>
</dbReference>
<dbReference type="GO" id="GO:0005886">
    <property type="term" value="C:plasma membrane"/>
    <property type="evidence" value="ECO:0007669"/>
    <property type="project" value="UniProtKB-SubCell"/>
</dbReference>
<feature type="transmembrane region" description="Helical" evidence="7">
    <location>
        <begin position="170"/>
        <end position="190"/>
    </location>
</feature>
<dbReference type="GO" id="GO:0008233">
    <property type="term" value="F:peptidase activity"/>
    <property type="evidence" value="ECO:0007669"/>
    <property type="project" value="InterPro"/>
</dbReference>
<evidence type="ECO:0000256" key="4">
    <source>
        <dbReference type="ARBA" id="ARBA00022840"/>
    </source>
</evidence>
<dbReference type="InterPro" id="IPR017871">
    <property type="entry name" value="ABC_transporter-like_CS"/>
</dbReference>
<feature type="transmembrane region" description="Helical" evidence="7">
    <location>
        <begin position="306"/>
        <end position="325"/>
    </location>
</feature>
<evidence type="ECO:0000256" key="1">
    <source>
        <dbReference type="ARBA" id="ARBA00004651"/>
    </source>
</evidence>
<keyword evidence="6 7" id="KW-0472">Membrane</keyword>
<dbReference type="CDD" id="cd18567">
    <property type="entry name" value="ABC_6TM_CvaB_RaxB_like"/>
    <property type="match status" value="1"/>
</dbReference>
<protein>
    <submittedName>
        <fullName evidence="11">Peptidase domain-containing ABC transporter</fullName>
    </submittedName>
</protein>
<dbReference type="InterPro" id="IPR003593">
    <property type="entry name" value="AAA+_ATPase"/>
</dbReference>